<protein>
    <recommendedName>
        <fullName evidence="9">Peptidase S1 domain-containing protein</fullName>
    </recommendedName>
</protein>
<feature type="domain" description="Peptidase S1" evidence="9">
    <location>
        <begin position="31"/>
        <end position="279"/>
    </location>
</feature>
<dbReference type="PANTHER" id="PTHR24264">
    <property type="entry name" value="TRYPSIN-RELATED"/>
    <property type="match status" value="1"/>
</dbReference>
<feature type="chain" id="PRO_5040755219" description="Peptidase S1 domain-containing protein" evidence="8">
    <location>
        <begin position="23"/>
        <end position="336"/>
    </location>
</feature>
<dbReference type="AlphaFoldDB" id="A0A9W8ALZ8"/>
<evidence type="ECO:0000313" key="10">
    <source>
        <dbReference type="EMBL" id="KAJ1959340.1"/>
    </source>
</evidence>
<dbReference type="InterPro" id="IPR033116">
    <property type="entry name" value="TRYPSIN_SER"/>
</dbReference>
<dbReference type="EMBL" id="JANBPY010001615">
    <property type="protein sequence ID" value="KAJ1959340.1"/>
    <property type="molecule type" value="Genomic_DNA"/>
</dbReference>
<keyword evidence="5" id="KW-1015">Disulfide bond</keyword>
<dbReference type="Gene3D" id="2.40.10.10">
    <property type="entry name" value="Trypsin-like serine proteases"/>
    <property type="match status" value="1"/>
</dbReference>
<feature type="compositionally biased region" description="Polar residues" evidence="7">
    <location>
        <begin position="288"/>
        <end position="314"/>
    </location>
</feature>
<evidence type="ECO:0000256" key="5">
    <source>
        <dbReference type="ARBA" id="ARBA00023157"/>
    </source>
</evidence>
<dbReference type="OrthoDB" id="6380398at2759"/>
<keyword evidence="4 6" id="KW-0378">Hydrolase</keyword>
<dbReference type="FunFam" id="2.40.10.10:FF:000068">
    <property type="entry name" value="transmembrane protease serine 2"/>
    <property type="match status" value="1"/>
</dbReference>
<keyword evidence="6" id="KW-0720">Serine protease</keyword>
<comment type="subcellular location">
    <subcellularLocation>
        <location evidence="1">Secreted</location>
    </subcellularLocation>
</comment>
<dbReference type="SUPFAM" id="SSF50494">
    <property type="entry name" value="Trypsin-like serine proteases"/>
    <property type="match status" value="1"/>
</dbReference>
<dbReference type="PROSITE" id="PS50240">
    <property type="entry name" value="TRYPSIN_DOM"/>
    <property type="match status" value="1"/>
</dbReference>
<accession>A0A9W8ALZ8</accession>
<dbReference type="GO" id="GO:0006508">
    <property type="term" value="P:proteolysis"/>
    <property type="evidence" value="ECO:0007669"/>
    <property type="project" value="UniProtKB-KW"/>
</dbReference>
<evidence type="ECO:0000256" key="6">
    <source>
        <dbReference type="RuleBase" id="RU363034"/>
    </source>
</evidence>
<keyword evidence="11" id="KW-1185">Reference proteome</keyword>
<dbReference type="InterPro" id="IPR001314">
    <property type="entry name" value="Peptidase_S1A"/>
</dbReference>
<feature type="region of interest" description="Disordered" evidence="7">
    <location>
        <begin position="288"/>
        <end position="336"/>
    </location>
</feature>
<evidence type="ECO:0000259" key="9">
    <source>
        <dbReference type="PROSITE" id="PS50240"/>
    </source>
</evidence>
<keyword evidence="2" id="KW-0964">Secreted</keyword>
<organism evidence="10 11">
    <name type="scientific">Dispira parvispora</name>
    <dbReference type="NCBI Taxonomy" id="1520584"/>
    <lineage>
        <taxon>Eukaryota</taxon>
        <taxon>Fungi</taxon>
        <taxon>Fungi incertae sedis</taxon>
        <taxon>Zoopagomycota</taxon>
        <taxon>Kickxellomycotina</taxon>
        <taxon>Dimargaritomycetes</taxon>
        <taxon>Dimargaritales</taxon>
        <taxon>Dimargaritaceae</taxon>
        <taxon>Dispira</taxon>
    </lineage>
</organism>
<dbReference type="PROSITE" id="PS00134">
    <property type="entry name" value="TRYPSIN_HIS"/>
    <property type="match status" value="1"/>
</dbReference>
<dbReference type="InterPro" id="IPR043504">
    <property type="entry name" value="Peptidase_S1_PA_chymotrypsin"/>
</dbReference>
<dbReference type="SMART" id="SM00020">
    <property type="entry name" value="Tryp_SPc"/>
    <property type="match status" value="1"/>
</dbReference>
<evidence type="ECO:0000256" key="2">
    <source>
        <dbReference type="ARBA" id="ARBA00022525"/>
    </source>
</evidence>
<dbReference type="CDD" id="cd00190">
    <property type="entry name" value="Tryp_SPc"/>
    <property type="match status" value="1"/>
</dbReference>
<feature type="compositionally biased region" description="Polar residues" evidence="7">
    <location>
        <begin position="327"/>
        <end position="336"/>
    </location>
</feature>
<dbReference type="InterPro" id="IPR009003">
    <property type="entry name" value="Peptidase_S1_PA"/>
</dbReference>
<evidence type="ECO:0000256" key="7">
    <source>
        <dbReference type="SAM" id="MobiDB-lite"/>
    </source>
</evidence>
<gene>
    <name evidence="10" type="ORF">IWQ62_004650</name>
</gene>
<evidence type="ECO:0000256" key="4">
    <source>
        <dbReference type="ARBA" id="ARBA00022801"/>
    </source>
</evidence>
<dbReference type="PANTHER" id="PTHR24264:SF65">
    <property type="entry name" value="SRCR DOMAIN-CONTAINING PROTEIN"/>
    <property type="match status" value="1"/>
</dbReference>
<dbReference type="InterPro" id="IPR050127">
    <property type="entry name" value="Serine_Proteases_S1"/>
</dbReference>
<sequence length="336" mass="35744">MTRQWNMLRYACVALCVVSTYAQPSAPQARILGGENATDAQVPFYGDIYMKNGTFNFCGGSLIAEEWFLTAAHCVVSYGEGNSSAAISTPAAEMAVNLGDANGKSPHSVDIAETFYHEQYNTTGIMENDIALIRLVKKVTLTDNINVVKIYSGRLQVNDSMTVAGKGVVDLQHEAGSETLQVVTLAVTEPAACQKAFNSYQDPNGPQVCLGVQNGRDSCLGDSGGPMYTVNANNQSALVGLTSFGAYDEANAPTCGDEGSVGIYTHIYPYIDWISVKTGIPKEQFLDSTQGSRQTATNSTESSIECSHVNDQNPINSTASSINSSSEHQANSTANA</sequence>
<evidence type="ECO:0000256" key="8">
    <source>
        <dbReference type="SAM" id="SignalP"/>
    </source>
</evidence>
<feature type="signal peptide" evidence="8">
    <location>
        <begin position="1"/>
        <end position="22"/>
    </location>
</feature>
<dbReference type="InterPro" id="IPR018114">
    <property type="entry name" value="TRYPSIN_HIS"/>
</dbReference>
<dbReference type="GO" id="GO:0005615">
    <property type="term" value="C:extracellular space"/>
    <property type="evidence" value="ECO:0007669"/>
    <property type="project" value="TreeGrafter"/>
</dbReference>
<reference evidence="10" key="1">
    <citation type="submission" date="2022-07" db="EMBL/GenBank/DDBJ databases">
        <title>Phylogenomic reconstructions and comparative analyses of Kickxellomycotina fungi.</title>
        <authorList>
            <person name="Reynolds N.K."/>
            <person name="Stajich J.E."/>
            <person name="Barry K."/>
            <person name="Grigoriev I.V."/>
            <person name="Crous P."/>
            <person name="Smith M.E."/>
        </authorList>
    </citation>
    <scope>NUCLEOTIDE SEQUENCE</scope>
    <source>
        <strain evidence="10">RSA 1196</strain>
    </source>
</reference>
<keyword evidence="3 6" id="KW-0645">Protease</keyword>
<dbReference type="GO" id="GO:0004252">
    <property type="term" value="F:serine-type endopeptidase activity"/>
    <property type="evidence" value="ECO:0007669"/>
    <property type="project" value="InterPro"/>
</dbReference>
<dbReference type="PRINTS" id="PR00722">
    <property type="entry name" value="CHYMOTRYPSIN"/>
</dbReference>
<proteinExistence type="predicted"/>
<dbReference type="Proteomes" id="UP001150925">
    <property type="component" value="Unassembled WGS sequence"/>
</dbReference>
<keyword evidence="8" id="KW-0732">Signal</keyword>
<evidence type="ECO:0000256" key="1">
    <source>
        <dbReference type="ARBA" id="ARBA00004613"/>
    </source>
</evidence>
<name>A0A9W8ALZ8_9FUNG</name>
<dbReference type="PROSITE" id="PS00135">
    <property type="entry name" value="TRYPSIN_SER"/>
    <property type="match status" value="1"/>
</dbReference>
<dbReference type="InterPro" id="IPR001254">
    <property type="entry name" value="Trypsin_dom"/>
</dbReference>
<evidence type="ECO:0000256" key="3">
    <source>
        <dbReference type="ARBA" id="ARBA00022670"/>
    </source>
</evidence>
<comment type="caution">
    <text evidence="10">The sequence shown here is derived from an EMBL/GenBank/DDBJ whole genome shotgun (WGS) entry which is preliminary data.</text>
</comment>
<evidence type="ECO:0000313" key="11">
    <source>
        <dbReference type="Proteomes" id="UP001150925"/>
    </source>
</evidence>
<dbReference type="Pfam" id="PF00089">
    <property type="entry name" value="Trypsin"/>
    <property type="match status" value="1"/>
</dbReference>
<feature type="compositionally biased region" description="Low complexity" evidence="7">
    <location>
        <begin position="315"/>
        <end position="326"/>
    </location>
</feature>